<reference evidence="8 9" key="1">
    <citation type="submission" date="2017-02" db="EMBL/GenBank/DDBJ databases">
        <authorList>
            <person name="Peterson S.W."/>
        </authorList>
    </citation>
    <scope>NUCLEOTIDE SEQUENCE [LARGE SCALE GENOMIC DNA]</scope>
    <source>
        <strain evidence="8 9">DSM 16080</strain>
    </source>
</reference>
<evidence type="ECO:0000256" key="2">
    <source>
        <dbReference type="ARBA" id="ARBA00022475"/>
    </source>
</evidence>
<dbReference type="AlphaFoldDB" id="A0A1T4XM84"/>
<protein>
    <submittedName>
        <fullName evidence="8">Tight adherence protein C</fullName>
    </submittedName>
</protein>
<dbReference type="EMBL" id="FUYC01000012">
    <property type="protein sequence ID" value="SKA90624.1"/>
    <property type="molecule type" value="Genomic_DNA"/>
</dbReference>
<dbReference type="GO" id="GO:0005886">
    <property type="term" value="C:plasma membrane"/>
    <property type="evidence" value="ECO:0007669"/>
    <property type="project" value="UniProtKB-SubCell"/>
</dbReference>
<feature type="domain" description="Type II secretion system protein GspF" evidence="7">
    <location>
        <begin position="170"/>
        <end position="298"/>
    </location>
</feature>
<keyword evidence="9" id="KW-1185">Reference proteome</keyword>
<dbReference type="RefSeq" id="WP_234990712.1">
    <property type="nucleotide sequence ID" value="NZ_FUYC01000012.1"/>
</dbReference>
<feature type="transmembrane region" description="Helical" evidence="6">
    <location>
        <begin position="279"/>
        <end position="303"/>
    </location>
</feature>
<feature type="transmembrane region" description="Helical" evidence="6">
    <location>
        <begin position="129"/>
        <end position="151"/>
    </location>
</feature>
<gene>
    <name evidence="8" type="ORF">SAMN02745704_02247</name>
</gene>
<organism evidence="8 9">
    <name type="scientific">Paucidesulfovibrio gracilis DSM 16080</name>
    <dbReference type="NCBI Taxonomy" id="1121449"/>
    <lineage>
        <taxon>Bacteria</taxon>
        <taxon>Pseudomonadati</taxon>
        <taxon>Thermodesulfobacteriota</taxon>
        <taxon>Desulfovibrionia</taxon>
        <taxon>Desulfovibrionales</taxon>
        <taxon>Desulfovibrionaceae</taxon>
        <taxon>Paucidesulfovibrio</taxon>
    </lineage>
</organism>
<evidence type="ECO:0000256" key="3">
    <source>
        <dbReference type="ARBA" id="ARBA00022692"/>
    </source>
</evidence>
<evidence type="ECO:0000256" key="5">
    <source>
        <dbReference type="ARBA" id="ARBA00023136"/>
    </source>
</evidence>
<evidence type="ECO:0000256" key="4">
    <source>
        <dbReference type="ARBA" id="ARBA00022989"/>
    </source>
</evidence>
<evidence type="ECO:0000256" key="6">
    <source>
        <dbReference type="SAM" id="Phobius"/>
    </source>
</evidence>
<name>A0A1T4XM84_9BACT</name>
<comment type="subcellular location">
    <subcellularLocation>
        <location evidence="1">Cell membrane</location>
        <topology evidence="1">Multi-pass membrane protein</topology>
    </subcellularLocation>
</comment>
<keyword evidence="2" id="KW-1003">Cell membrane</keyword>
<feature type="transmembrane region" description="Helical" evidence="6">
    <location>
        <begin position="103"/>
        <end position="123"/>
    </location>
</feature>
<evidence type="ECO:0000256" key="1">
    <source>
        <dbReference type="ARBA" id="ARBA00004651"/>
    </source>
</evidence>
<evidence type="ECO:0000313" key="9">
    <source>
        <dbReference type="Proteomes" id="UP000190027"/>
    </source>
</evidence>
<dbReference type="InterPro" id="IPR018076">
    <property type="entry name" value="T2SS_GspF_dom"/>
</dbReference>
<keyword evidence="3 6" id="KW-0812">Transmembrane</keyword>
<dbReference type="PANTHER" id="PTHR35007:SF2">
    <property type="entry name" value="PILUS ASSEMBLE PROTEIN"/>
    <property type="match status" value="1"/>
</dbReference>
<keyword evidence="5 6" id="KW-0472">Membrane</keyword>
<dbReference type="STRING" id="1121449.SAMN02745704_02247"/>
<dbReference type="Proteomes" id="UP000190027">
    <property type="component" value="Unassembled WGS sequence"/>
</dbReference>
<dbReference type="PANTHER" id="PTHR35007">
    <property type="entry name" value="INTEGRAL MEMBRANE PROTEIN-RELATED"/>
    <property type="match status" value="1"/>
</dbReference>
<evidence type="ECO:0000259" key="7">
    <source>
        <dbReference type="Pfam" id="PF00482"/>
    </source>
</evidence>
<accession>A0A1T4XM84</accession>
<keyword evidence="4 6" id="KW-1133">Transmembrane helix</keyword>
<dbReference type="Pfam" id="PF00482">
    <property type="entry name" value="T2SSF"/>
    <property type="match status" value="1"/>
</dbReference>
<evidence type="ECO:0000313" key="8">
    <source>
        <dbReference type="EMBL" id="SKA90624.1"/>
    </source>
</evidence>
<proteinExistence type="predicted"/>
<sequence length="313" mass="34182">MNVSLPVTIAILGGLSILLLCSALFPVFFRSRTPELRQRLNKAAPGEGNAKQKRLTMAQHVAQWLARLGRALGPKEADRVDRTRLALTHAGLRSPGAPLVFQGVKAGLTLLLAGGGLLLRILVLPELPLHWTIVCVALPAAVGLLGPEMWLQRKVKARQQRAGDELPDALDLLVVCVEAGMGLDQAVYRVSREMHDSAPIMAHELRTLTLQLRAGRPRQDALRGLARRVGLDDLNSLATLLIQADIFGISVAHTLRVYADALRTKRHQRAEEKAAKLPVKLLIPMITCILPALFIAIMGPAGIRMLDVMSRMR</sequence>
<feature type="transmembrane region" description="Helical" evidence="6">
    <location>
        <begin position="6"/>
        <end position="29"/>
    </location>
</feature>